<proteinExistence type="predicted"/>
<sequence>MIWTYISTILNRLTINARLFLGLLLRALARRFARHYRQSPLLADGSLSGRSTFDPSQSLITPPSIDVGEHLNIESKCHERGAGSSDHSPVHKSGTFHKRFKLLRTAALEALGIVDNQ</sequence>
<dbReference type="AlphaFoldDB" id="A0A3M6EZV6"/>
<dbReference type="Proteomes" id="UP000269872">
    <property type="component" value="Unassembled WGS sequence"/>
</dbReference>
<dbReference type="EMBL" id="RBUY01000143">
    <property type="protein sequence ID" value="RMV73114.1"/>
    <property type="molecule type" value="Genomic_DNA"/>
</dbReference>
<name>A0A3M6EZV6_9PSED</name>
<protein>
    <submittedName>
        <fullName evidence="1">Uncharacterized protein</fullName>
    </submittedName>
</protein>
<organism evidence="1 2">
    <name type="scientific">Pseudomonas caricapapayae</name>
    <dbReference type="NCBI Taxonomy" id="46678"/>
    <lineage>
        <taxon>Bacteria</taxon>
        <taxon>Pseudomonadati</taxon>
        <taxon>Pseudomonadota</taxon>
        <taxon>Gammaproteobacteria</taxon>
        <taxon>Pseudomonadales</taxon>
        <taxon>Pseudomonadaceae</taxon>
        <taxon>Pseudomonas</taxon>
    </lineage>
</organism>
<accession>A0A3M6EZV6</accession>
<evidence type="ECO:0000313" key="1">
    <source>
        <dbReference type="EMBL" id="RMV73114.1"/>
    </source>
</evidence>
<evidence type="ECO:0000313" key="2">
    <source>
        <dbReference type="Proteomes" id="UP000269872"/>
    </source>
</evidence>
<comment type="caution">
    <text evidence="1">The sequence shown here is derived from an EMBL/GenBank/DDBJ whole genome shotgun (WGS) entry which is preliminary data.</text>
</comment>
<gene>
    <name evidence="1" type="ORF">ALP05_04279</name>
</gene>
<reference evidence="1 2" key="1">
    <citation type="submission" date="2018-08" db="EMBL/GenBank/DDBJ databases">
        <title>Recombination of ecologically and evolutionarily significant loci maintains genetic cohesion in the Pseudomonas syringae species complex.</title>
        <authorList>
            <person name="Dillon M."/>
            <person name="Thakur S."/>
            <person name="Almeida R.N.D."/>
            <person name="Weir B.S."/>
            <person name="Guttman D.S."/>
        </authorList>
    </citation>
    <scope>NUCLEOTIDE SEQUENCE [LARGE SCALE GENOMIC DNA]</scope>
    <source>
        <strain evidence="1 2">ICMP 7496</strain>
    </source>
</reference>